<protein>
    <submittedName>
        <fullName evidence="1">15635_t:CDS:1</fullName>
    </submittedName>
</protein>
<evidence type="ECO:0000313" key="2">
    <source>
        <dbReference type="Proteomes" id="UP000789920"/>
    </source>
</evidence>
<dbReference type="EMBL" id="CAJVQC010000972">
    <property type="protein sequence ID" value="CAG8484818.1"/>
    <property type="molecule type" value="Genomic_DNA"/>
</dbReference>
<name>A0ACA9KR18_9GLOM</name>
<organism evidence="1 2">
    <name type="scientific">Racocetra persica</name>
    <dbReference type="NCBI Taxonomy" id="160502"/>
    <lineage>
        <taxon>Eukaryota</taxon>
        <taxon>Fungi</taxon>
        <taxon>Fungi incertae sedis</taxon>
        <taxon>Mucoromycota</taxon>
        <taxon>Glomeromycotina</taxon>
        <taxon>Glomeromycetes</taxon>
        <taxon>Diversisporales</taxon>
        <taxon>Gigasporaceae</taxon>
        <taxon>Racocetra</taxon>
    </lineage>
</organism>
<accession>A0ACA9KR18</accession>
<reference evidence="1" key="1">
    <citation type="submission" date="2021-06" db="EMBL/GenBank/DDBJ databases">
        <authorList>
            <person name="Kallberg Y."/>
            <person name="Tangrot J."/>
            <person name="Rosling A."/>
        </authorList>
    </citation>
    <scope>NUCLEOTIDE SEQUENCE</scope>
    <source>
        <strain evidence="1">MA461A</strain>
    </source>
</reference>
<dbReference type="Proteomes" id="UP000789920">
    <property type="component" value="Unassembled WGS sequence"/>
</dbReference>
<proteinExistence type="predicted"/>
<feature type="non-terminal residue" evidence="1">
    <location>
        <position position="200"/>
    </location>
</feature>
<gene>
    <name evidence="1" type="ORF">RPERSI_LOCUS1137</name>
</gene>
<sequence length="200" mass="23490">MDFPEQENDASGSSNYSLKKHKKYKSRSNSSKNHSKSYSFKKYSRSYSNSSQHEECTSSSSNYSPQEEIYNNGSYKEKWRKTSSLQKSNNKSHKSLSHQQENSRSHTQSLISSSKQQQTRTSQLNEDLDEVKSELKKQKIEQDNELLAQSMDIKVIKHLFPETLYPIQDVLKNTLKTYLEEKHHDLFVDLSPIQFYNHFY</sequence>
<keyword evidence="2" id="KW-1185">Reference proteome</keyword>
<evidence type="ECO:0000313" key="1">
    <source>
        <dbReference type="EMBL" id="CAG8484818.1"/>
    </source>
</evidence>
<comment type="caution">
    <text evidence="1">The sequence shown here is derived from an EMBL/GenBank/DDBJ whole genome shotgun (WGS) entry which is preliminary data.</text>
</comment>